<name>A0A3B0VRI4_9ZZZZ</name>
<dbReference type="EMBL" id="UOEW01000231">
    <property type="protein sequence ID" value="VAW39489.1"/>
    <property type="molecule type" value="Genomic_DNA"/>
</dbReference>
<proteinExistence type="predicted"/>
<reference evidence="1" key="1">
    <citation type="submission" date="2018-06" db="EMBL/GenBank/DDBJ databases">
        <authorList>
            <person name="Zhirakovskaya E."/>
        </authorList>
    </citation>
    <scope>NUCLEOTIDE SEQUENCE</scope>
</reference>
<dbReference type="AlphaFoldDB" id="A0A3B0VRI4"/>
<sequence length="128" mass="14650">MNKYRKLLLIALALLSTNLLAERGFYVLSERVVVTKVIGAGNDKGFKSITFLNKNKQEVTKGFRMEILKDHYHTGTTDSFELADMPLNKEYYIRIMHTSKANYEKDLKGLKSKNGGSIFYIGTVEYPF</sequence>
<organism evidence="1">
    <name type="scientific">hydrothermal vent metagenome</name>
    <dbReference type="NCBI Taxonomy" id="652676"/>
    <lineage>
        <taxon>unclassified sequences</taxon>
        <taxon>metagenomes</taxon>
        <taxon>ecological metagenomes</taxon>
    </lineage>
</organism>
<accession>A0A3B0VRI4</accession>
<gene>
    <name evidence="1" type="ORF">MNBD_GAMMA01-2323</name>
</gene>
<protein>
    <submittedName>
        <fullName evidence="1">Uncharacterized protein</fullName>
    </submittedName>
</protein>
<evidence type="ECO:0000313" key="1">
    <source>
        <dbReference type="EMBL" id="VAW39489.1"/>
    </source>
</evidence>